<name>A0A101SKQ8_9ACTN</name>
<dbReference type="AlphaFoldDB" id="A0A101SKQ8"/>
<dbReference type="EMBL" id="LMWX01000083">
    <property type="protein sequence ID" value="KUN75604.1"/>
    <property type="molecule type" value="Genomic_DNA"/>
</dbReference>
<proteinExistence type="predicted"/>
<keyword evidence="1" id="KW-1133">Transmembrane helix</keyword>
<protein>
    <recommendedName>
        <fullName evidence="5">MFS transporter</fullName>
    </recommendedName>
</protein>
<feature type="transmembrane region" description="Helical" evidence="1">
    <location>
        <begin position="29"/>
        <end position="49"/>
    </location>
</feature>
<keyword evidence="4" id="KW-1185">Reference proteome</keyword>
<comment type="caution">
    <text evidence="3">The sequence shown here is derived from an EMBL/GenBank/DDBJ whole genome shotgun (WGS) entry which is preliminary data.</text>
</comment>
<evidence type="ECO:0000256" key="1">
    <source>
        <dbReference type="SAM" id="Phobius"/>
    </source>
</evidence>
<evidence type="ECO:0000313" key="3">
    <source>
        <dbReference type="EMBL" id="KUN75604.1"/>
    </source>
</evidence>
<keyword evidence="1" id="KW-0812">Transmembrane</keyword>
<reference evidence="3 4" key="1">
    <citation type="submission" date="2015-10" db="EMBL/GenBank/DDBJ databases">
        <title>Draft genome sequence of Streptomyces bungoensis DSM 41781, type strain for the species Streptomyces bungoensis.</title>
        <authorList>
            <person name="Ruckert C."/>
            <person name="Winkler A."/>
            <person name="Kalinowski J."/>
            <person name="Kampfer P."/>
            <person name="Glaeser S."/>
        </authorList>
    </citation>
    <scope>NUCLEOTIDE SEQUENCE [LARGE SCALE GENOMIC DNA]</scope>
    <source>
        <strain evidence="3 4">DSM 41781</strain>
    </source>
</reference>
<dbReference type="Gene3D" id="1.50.10.150">
    <property type="entry name" value="Voltage-dependent anion channel"/>
    <property type="match status" value="1"/>
</dbReference>
<evidence type="ECO:0000313" key="4">
    <source>
        <dbReference type="Proteomes" id="UP000053024"/>
    </source>
</evidence>
<organism evidence="3 4">
    <name type="scientific">Streptomyces bungoensis</name>
    <dbReference type="NCBI Taxonomy" id="285568"/>
    <lineage>
        <taxon>Bacteria</taxon>
        <taxon>Bacillati</taxon>
        <taxon>Actinomycetota</taxon>
        <taxon>Actinomycetes</taxon>
        <taxon>Kitasatosporales</taxon>
        <taxon>Streptomycetaceae</taxon>
        <taxon>Streptomyces</taxon>
    </lineage>
</organism>
<evidence type="ECO:0000256" key="2">
    <source>
        <dbReference type="SAM" id="SignalP"/>
    </source>
</evidence>
<dbReference type="InterPro" id="IPR038665">
    <property type="entry name" value="Voltage-dep_anion_channel_sf"/>
</dbReference>
<gene>
    <name evidence="3" type="ORF">AQJ66_35635</name>
</gene>
<evidence type="ECO:0008006" key="5">
    <source>
        <dbReference type="Google" id="ProtNLM"/>
    </source>
</evidence>
<dbReference type="Proteomes" id="UP000053024">
    <property type="component" value="Unassembled WGS sequence"/>
</dbReference>
<keyword evidence="2" id="KW-0732">Signal</keyword>
<feature type="chain" id="PRO_5039179670" description="MFS transporter" evidence="2">
    <location>
        <begin position="20"/>
        <end position="87"/>
    </location>
</feature>
<dbReference type="STRING" id="285568.AQJ66_35635"/>
<feature type="signal peptide" evidence="2">
    <location>
        <begin position="1"/>
        <end position="19"/>
    </location>
</feature>
<keyword evidence="1" id="KW-0472">Membrane</keyword>
<sequence>MPERAFAFRTLAISSNVLAARFVPAGHTAVAGAFLAFGTLGWVVLDYGIPLALITTLTRGPSLDQVNGTWFLWSVGSESVAVAGQAG</sequence>
<accession>A0A101SKQ8</accession>